<dbReference type="RefSeq" id="WP_203780265.1">
    <property type="nucleotide sequence ID" value="NZ_BOMV01000007.1"/>
</dbReference>
<dbReference type="AlphaFoldDB" id="A0A919JZT9"/>
<dbReference type="InterPro" id="IPR017395">
    <property type="entry name" value="Chlorophyllase-like"/>
</dbReference>
<dbReference type="SUPFAM" id="SSF53474">
    <property type="entry name" value="alpha/beta-Hydrolases"/>
    <property type="match status" value="1"/>
</dbReference>
<name>A0A919JZT9_9ACTN</name>
<comment type="caution">
    <text evidence="1">The sequence shown here is derived from an EMBL/GenBank/DDBJ whole genome shotgun (WGS) entry which is preliminary data.</text>
</comment>
<dbReference type="PROSITE" id="PS51257">
    <property type="entry name" value="PROKAR_LIPOPROTEIN"/>
    <property type="match status" value="1"/>
</dbReference>
<dbReference type="Pfam" id="PF07224">
    <property type="entry name" value="Chlorophyllase"/>
    <property type="match status" value="1"/>
</dbReference>
<proteinExistence type="predicted"/>
<keyword evidence="2" id="KW-1185">Reference proteome</keyword>
<dbReference type="InterPro" id="IPR029058">
    <property type="entry name" value="AB_hydrolase_fold"/>
</dbReference>
<dbReference type="EMBL" id="BOMV01000007">
    <property type="protein sequence ID" value="GIE94001.1"/>
    <property type="molecule type" value="Genomic_DNA"/>
</dbReference>
<organism evidence="1 2">
    <name type="scientific">Paractinoplanes rishiriensis</name>
    <dbReference type="NCBI Taxonomy" id="1050105"/>
    <lineage>
        <taxon>Bacteria</taxon>
        <taxon>Bacillati</taxon>
        <taxon>Actinomycetota</taxon>
        <taxon>Actinomycetes</taxon>
        <taxon>Micromonosporales</taxon>
        <taxon>Micromonosporaceae</taxon>
        <taxon>Paractinoplanes</taxon>
    </lineage>
</organism>
<evidence type="ECO:0000313" key="1">
    <source>
        <dbReference type="EMBL" id="GIE94001.1"/>
    </source>
</evidence>
<dbReference type="PANTHER" id="PTHR33428:SF14">
    <property type="entry name" value="CARBOXYLESTERASE TYPE B DOMAIN-CONTAINING PROTEIN"/>
    <property type="match status" value="1"/>
</dbReference>
<accession>A0A919JZT9</accession>
<evidence type="ECO:0000313" key="2">
    <source>
        <dbReference type="Proteomes" id="UP000636960"/>
    </source>
</evidence>
<dbReference type="Proteomes" id="UP000636960">
    <property type="component" value="Unassembled WGS sequence"/>
</dbReference>
<evidence type="ECO:0008006" key="3">
    <source>
        <dbReference type="Google" id="ProtNLM"/>
    </source>
</evidence>
<sequence>MGRVHRRTVIQGLVVSAALGGCTQYPARRAEIPPSPTPTTRKPITGTAPTTRFAVRRNRLDLRRDDRPLPTTIWSPRAEGRYPLILFSHGLTASPDGYETLLTAWARAGFVVAAPAYPHTSSGVREFNPLDVLNQPADASYVITQLVSRGKHDRIAAAGHSAGGITTIGLFTSARDERLRAGVVLAGRQVVPSPFTGAEVPLLFVHGRRDKTVAYAEGRAAYDALTWPKALLTFPDGGHEATGDELDVVAATSTEFWRWSLYGDGAAKSRIARDAGQGGLATLSNRL</sequence>
<dbReference type="Gene3D" id="3.40.50.1820">
    <property type="entry name" value="alpha/beta hydrolase"/>
    <property type="match status" value="1"/>
</dbReference>
<dbReference type="PANTHER" id="PTHR33428">
    <property type="entry name" value="CHLOROPHYLLASE-2, CHLOROPLASTIC"/>
    <property type="match status" value="1"/>
</dbReference>
<protein>
    <recommendedName>
        <fullName evidence="3">Chlorophyllase</fullName>
    </recommendedName>
</protein>
<reference evidence="1" key="1">
    <citation type="submission" date="2021-01" db="EMBL/GenBank/DDBJ databases">
        <title>Whole genome shotgun sequence of Actinoplanes rishiriensis NBRC 108556.</title>
        <authorList>
            <person name="Komaki H."/>
            <person name="Tamura T."/>
        </authorList>
    </citation>
    <scope>NUCLEOTIDE SEQUENCE</scope>
    <source>
        <strain evidence="1">NBRC 108556</strain>
    </source>
</reference>
<gene>
    <name evidence="1" type="ORF">Ari01nite_14660</name>
</gene>